<dbReference type="Proteomes" id="UP000287853">
    <property type="component" value="Unassembled WGS sequence"/>
</dbReference>
<organism evidence="1 2">
    <name type="scientific">Candidatus Electrothrix aarhusensis</name>
    <dbReference type="NCBI Taxonomy" id="1859131"/>
    <lineage>
        <taxon>Bacteria</taxon>
        <taxon>Pseudomonadati</taxon>
        <taxon>Thermodesulfobacteriota</taxon>
        <taxon>Desulfobulbia</taxon>
        <taxon>Desulfobulbales</taxon>
        <taxon>Desulfobulbaceae</taxon>
        <taxon>Candidatus Electrothrix</taxon>
    </lineage>
</organism>
<evidence type="ECO:0000313" key="1">
    <source>
        <dbReference type="EMBL" id="RWX42853.1"/>
    </source>
</evidence>
<name>A0A3S4T4H8_9BACT</name>
<dbReference type="AlphaFoldDB" id="A0A3S4T4H8"/>
<keyword evidence="2" id="KW-1185">Reference proteome</keyword>
<protein>
    <submittedName>
        <fullName evidence="1">Uncharacterized protein</fullName>
    </submittedName>
</protein>
<reference evidence="1 2" key="1">
    <citation type="submission" date="2017-01" db="EMBL/GenBank/DDBJ databases">
        <title>The cable genome- insights into the physiology and evolution of filamentous bacteria capable of sulfide oxidation via long distance electron transfer.</title>
        <authorList>
            <person name="Schreiber L."/>
            <person name="Bjerg J.T."/>
            <person name="Boggild A."/>
            <person name="Van De Vossenberg J."/>
            <person name="Meysman F."/>
            <person name="Nielsen L.P."/>
            <person name="Schramm A."/>
            <person name="Kjeldsen K.U."/>
        </authorList>
    </citation>
    <scope>NUCLEOTIDE SEQUENCE [LARGE SCALE GENOMIC DNA]</scope>
    <source>
        <strain evidence="1">MCF</strain>
    </source>
</reference>
<proteinExistence type="predicted"/>
<accession>A0A3S4T4H8</accession>
<evidence type="ECO:0000313" key="2">
    <source>
        <dbReference type="Proteomes" id="UP000287853"/>
    </source>
</evidence>
<dbReference type="EMBL" id="MTKO01000141">
    <property type="protein sequence ID" value="RWX42853.1"/>
    <property type="molecule type" value="Genomic_DNA"/>
</dbReference>
<sequence length="132" mass="15351">MYDRFAEGDETYINQYTNITNTTHSHKMNSIMKTKEEIILLSILDNLHVRHECILLDNASDYTPILESIIEGIVDGIAKKEDAKEVKKRRQKLYRHAKDFLLELCLGNRQYEEELDQFIEAGTVWIDSAAMS</sequence>
<gene>
    <name evidence="1" type="ORF">H206_03705</name>
</gene>
<comment type="caution">
    <text evidence="1">The sequence shown here is derived from an EMBL/GenBank/DDBJ whole genome shotgun (WGS) entry which is preliminary data.</text>
</comment>